<dbReference type="SUPFAM" id="SSF48498">
    <property type="entry name" value="Tetracyclin repressor-like, C-terminal domain"/>
    <property type="match status" value="1"/>
</dbReference>
<dbReference type="InterPro" id="IPR036271">
    <property type="entry name" value="Tet_transcr_reg_TetR-rel_C_sf"/>
</dbReference>
<evidence type="ECO:0000256" key="4">
    <source>
        <dbReference type="PROSITE-ProRule" id="PRU00335"/>
    </source>
</evidence>
<dbReference type="SUPFAM" id="SSF46689">
    <property type="entry name" value="Homeodomain-like"/>
    <property type="match status" value="1"/>
</dbReference>
<dbReference type="PANTHER" id="PTHR47506:SF1">
    <property type="entry name" value="HTH-TYPE TRANSCRIPTIONAL REGULATOR YJDC"/>
    <property type="match status" value="1"/>
</dbReference>
<dbReference type="Pfam" id="PF00440">
    <property type="entry name" value="TetR_N"/>
    <property type="match status" value="1"/>
</dbReference>
<dbReference type="Gene3D" id="1.10.357.10">
    <property type="entry name" value="Tetracycline Repressor, domain 2"/>
    <property type="match status" value="1"/>
</dbReference>
<feature type="domain" description="HTH tetR-type" evidence="5">
    <location>
        <begin position="1"/>
        <end position="60"/>
    </location>
</feature>
<dbReference type="Proteomes" id="UP001232992">
    <property type="component" value="Unassembled WGS sequence"/>
</dbReference>
<feature type="DNA-binding region" description="H-T-H motif" evidence="4">
    <location>
        <begin position="23"/>
        <end position="42"/>
    </location>
</feature>
<dbReference type="InterPro" id="IPR054156">
    <property type="entry name" value="YxaF_TetR_C"/>
</dbReference>
<evidence type="ECO:0000259" key="5">
    <source>
        <dbReference type="PROSITE" id="PS50977"/>
    </source>
</evidence>
<gene>
    <name evidence="6" type="ORF">PMH09_05385</name>
</gene>
<keyword evidence="3" id="KW-0804">Transcription</keyword>
<keyword evidence="1" id="KW-0805">Transcription regulation</keyword>
<evidence type="ECO:0000313" key="7">
    <source>
        <dbReference type="Proteomes" id="UP001232992"/>
    </source>
</evidence>
<reference evidence="6 7" key="1">
    <citation type="submission" date="2023-01" db="EMBL/GenBank/DDBJ databases">
        <title>Novel diversity within Roseofilum (Cyanobacteria; Desertifilaceae) from marine benthic mats with descriptions of four novel species.</title>
        <authorList>
            <person name="Wang Y."/>
            <person name="Berthold D.E."/>
            <person name="Hu J."/>
            <person name="Lefler F.W."/>
            <person name="Laughinghouse H.D. IV."/>
        </authorList>
    </citation>
    <scope>NUCLEOTIDE SEQUENCE [LARGE SCALE GENOMIC DNA]</scope>
    <source>
        <strain evidence="6 7">BLCC-M143</strain>
    </source>
</reference>
<proteinExistence type="predicted"/>
<evidence type="ECO:0000256" key="3">
    <source>
        <dbReference type="ARBA" id="ARBA00023163"/>
    </source>
</evidence>
<dbReference type="EMBL" id="JAQOSQ010000003">
    <property type="protein sequence ID" value="MDJ1182622.1"/>
    <property type="molecule type" value="Genomic_DNA"/>
</dbReference>
<keyword evidence="7" id="KW-1185">Reference proteome</keyword>
<sequence>MPKEIYIPCLLQLFRRYGYDGATLSRISEATGLGKASLYHHFPGGKEEMVATVLQSVEQWRLENIVPALEGEGDAITRLRRMCDRFSELYEQGEQPCLSAILLMGSARDVFHDQIQAVFSAWLTAISDLLVAEGVEETLARQKAEDVAIAIQGSLILAQALDQPAIFQRVLQELPERLISEGPRSL</sequence>
<dbReference type="PANTHER" id="PTHR47506">
    <property type="entry name" value="TRANSCRIPTIONAL REGULATORY PROTEIN"/>
    <property type="match status" value="1"/>
</dbReference>
<keyword evidence="2 4" id="KW-0238">DNA-binding</keyword>
<dbReference type="InterPro" id="IPR001647">
    <property type="entry name" value="HTH_TetR"/>
</dbReference>
<dbReference type="RefSeq" id="WP_283757274.1">
    <property type="nucleotide sequence ID" value="NZ_JAQOSQ010000003.1"/>
</dbReference>
<evidence type="ECO:0000313" key="6">
    <source>
        <dbReference type="EMBL" id="MDJ1182622.1"/>
    </source>
</evidence>
<evidence type="ECO:0000256" key="1">
    <source>
        <dbReference type="ARBA" id="ARBA00023015"/>
    </source>
</evidence>
<dbReference type="InterPro" id="IPR009057">
    <property type="entry name" value="Homeodomain-like_sf"/>
</dbReference>
<dbReference type="PROSITE" id="PS50977">
    <property type="entry name" value="HTH_TETR_2"/>
    <property type="match status" value="1"/>
</dbReference>
<name>A0ABT7BTV8_9CYAN</name>
<evidence type="ECO:0000256" key="2">
    <source>
        <dbReference type="ARBA" id="ARBA00023125"/>
    </source>
</evidence>
<comment type="caution">
    <text evidence="6">The sequence shown here is derived from an EMBL/GenBank/DDBJ whole genome shotgun (WGS) entry which is preliminary data.</text>
</comment>
<protein>
    <submittedName>
        <fullName evidence="6">TetR/AcrR family transcriptional regulator</fullName>
    </submittedName>
</protein>
<dbReference type="Pfam" id="PF21993">
    <property type="entry name" value="TetR_C_13_2"/>
    <property type="match status" value="1"/>
</dbReference>
<organism evidence="6 7">
    <name type="scientific">Roseofilum casamattae BLCC-M143</name>
    <dbReference type="NCBI Taxonomy" id="3022442"/>
    <lineage>
        <taxon>Bacteria</taxon>
        <taxon>Bacillati</taxon>
        <taxon>Cyanobacteriota</taxon>
        <taxon>Cyanophyceae</taxon>
        <taxon>Desertifilales</taxon>
        <taxon>Desertifilaceae</taxon>
        <taxon>Roseofilum</taxon>
        <taxon>Roseofilum casamattae</taxon>
    </lineage>
</organism>
<accession>A0ABT7BTV8</accession>